<gene>
    <name evidence="1" type="ORF">ACFPP9_15010</name>
</gene>
<evidence type="ECO:0000313" key="1">
    <source>
        <dbReference type="EMBL" id="MFC5517092.1"/>
    </source>
</evidence>
<organism evidence="1 2">
    <name type="scientific">Kaistia terrae</name>
    <dbReference type="NCBI Taxonomy" id="537017"/>
    <lineage>
        <taxon>Bacteria</taxon>
        <taxon>Pseudomonadati</taxon>
        <taxon>Pseudomonadota</taxon>
        <taxon>Alphaproteobacteria</taxon>
        <taxon>Hyphomicrobiales</taxon>
        <taxon>Kaistiaceae</taxon>
        <taxon>Kaistia</taxon>
    </lineage>
</organism>
<evidence type="ECO:0000313" key="2">
    <source>
        <dbReference type="Proteomes" id="UP001596150"/>
    </source>
</evidence>
<dbReference type="Proteomes" id="UP001596150">
    <property type="component" value="Unassembled WGS sequence"/>
</dbReference>
<sequence length="57" mass="6072">MNWRWISIAIASVSIVVLLGANAHLVYVALRYQPDCVPHAKAASDSGDGFRAAKSAC</sequence>
<keyword evidence="2" id="KW-1185">Reference proteome</keyword>
<accession>A0ABW0PZK5</accession>
<protein>
    <submittedName>
        <fullName evidence="1">Uncharacterized protein</fullName>
    </submittedName>
</protein>
<proteinExistence type="predicted"/>
<name>A0ABW0PZK5_9HYPH</name>
<dbReference type="EMBL" id="JBHSML010000007">
    <property type="protein sequence ID" value="MFC5517092.1"/>
    <property type="molecule type" value="Genomic_DNA"/>
</dbReference>
<comment type="caution">
    <text evidence="1">The sequence shown here is derived from an EMBL/GenBank/DDBJ whole genome shotgun (WGS) entry which is preliminary data.</text>
</comment>
<reference evidence="2" key="1">
    <citation type="journal article" date="2019" name="Int. J. Syst. Evol. Microbiol.">
        <title>The Global Catalogue of Microorganisms (GCM) 10K type strain sequencing project: providing services to taxonomists for standard genome sequencing and annotation.</title>
        <authorList>
            <consortium name="The Broad Institute Genomics Platform"/>
            <consortium name="The Broad Institute Genome Sequencing Center for Infectious Disease"/>
            <person name="Wu L."/>
            <person name="Ma J."/>
        </authorList>
    </citation>
    <scope>NUCLEOTIDE SEQUENCE [LARGE SCALE GENOMIC DNA]</scope>
    <source>
        <strain evidence="2">KACC 12633</strain>
    </source>
</reference>
<dbReference type="RefSeq" id="WP_323180710.1">
    <property type="nucleotide sequence ID" value="NZ_JAPKNH010000011.1"/>
</dbReference>